<reference evidence="1" key="1">
    <citation type="submission" date="2018-02" db="EMBL/GenBank/DDBJ databases">
        <title>Rhizophora mucronata_Transcriptome.</title>
        <authorList>
            <person name="Meera S.P."/>
            <person name="Sreeshan A."/>
            <person name="Augustine A."/>
        </authorList>
    </citation>
    <scope>NUCLEOTIDE SEQUENCE</scope>
    <source>
        <tissue evidence="1">Leaf</tissue>
    </source>
</reference>
<dbReference type="AlphaFoldDB" id="A0A2P2MWJ9"/>
<dbReference type="EMBL" id="GGEC01054103">
    <property type="protein sequence ID" value="MBX34587.1"/>
    <property type="molecule type" value="Transcribed_RNA"/>
</dbReference>
<accession>A0A2P2MWJ9</accession>
<proteinExistence type="predicted"/>
<evidence type="ECO:0000313" key="2">
    <source>
        <dbReference type="EMBL" id="MBX34591.1"/>
    </source>
</evidence>
<evidence type="ECO:0000313" key="1">
    <source>
        <dbReference type="EMBL" id="MBX34587.1"/>
    </source>
</evidence>
<dbReference type="GO" id="GO:0016301">
    <property type="term" value="F:kinase activity"/>
    <property type="evidence" value="ECO:0007669"/>
    <property type="project" value="UniProtKB-KW"/>
</dbReference>
<dbReference type="EMBL" id="GGEC01054107">
    <property type="protein sequence ID" value="MBX34591.1"/>
    <property type="molecule type" value="Transcribed_RNA"/>
</dbReference>
<sequence length="73" mass="8639">MMSDIRISVPLCSVTMIKQVPEKRNRENNKNNSHMKYPLKPLFEDLDLSQFLLSNLYRNPVFFLQGPYSLHLK</sequence>
<name>A0A2P2MWJ9_RHIMU</name>
<protein>
    <submittedName>
        <fullName evidence="2">Putative leucine-rich repeat receptor-like serine/threonine-protein kinase At5g15730 isoform X3</fullName>
    </submittedName>
</protein>
<organism evidence="1">
    <name type="scientific">Rhizophora mucronata</name>
    <name type="common">Asiatic mangrove</name>
    <dbReference type="NCBI Taxonomy" id="61149"/>
    <lineage>
        <taxon>Eukaryota</taxon>
        <taxon>Viridiplantae</taxon>
        <taxon>Streptophyta</taxon>
        <taxon>Embryophyta</taxon>
        <taxon>Tracheophyta</taxon>
        <taxon>Spermatophyta</taxon>
        <taxon>Magnoliopsida</taxon>
        <taxon>eudicotyledons</taxon>
        <taxon>Gunneridae</taxon>
        <taxon>Pentapetalae</taxon>
        <taxon>rosids</taxon>
        <taxon>fabids</taxon>
        <taxon>Malpighiales</taxon>
        <taxon>Rhizophoraceae</taxon>
        <taxon>Rhizophora</taxon>
    </lineage>
</organism>
<keyword evidence="2" id="KW-0675">Receptor</keyword>
<keyword evidence="2" id="KW-0808">Transferase</keyword>
<keyword evidence="2" id="KW-0418">Kinase</keyword>